<feature type="transmembrane region" description="Helical" evidence="1">
    <location>
        <begin position="164"/>
        <end position="186"/>
    </location>
</feature>
<name>W0DRD2_9GAMM</name>
<evidence type="ECO:0000256" key="1">
    <source>
        <dbReference type="SAM" id="Phobius"/>
    </source>
</evidence>
<keyword evidence="1" id="KW-0812">Transmembrane</keyword>
<accession>W0DRD2</accession>
<keyword evidence="1" id="KW-1133">Transmembrane helix</keyword>
<dbReference type="KEGG" id="tti:THITH_16065"/>
<feature type="domain" description="Urease accessory protein UreH-like transmembrane" evidence="2">
    <location>
        <begin position="8"/>
        <end position="213"/>
    </location>
</feature>
<evidence type="ECO:0000313" key="4">
    <source>
        <dbReference type="Proteomes" id="UP000005289"/>
    </source>
</evidence>
<feature type="transmembrane region" description="Helical" evidence="1">
    <location>
        <begin position="6"/>
        <end position="33"/>
    </location>
</feature>
<evidence type="ECO:0000313" key="3">
    <source>
        <dbReference type="EMBL" id="AHE99553.1"/>
    </source>
</evidence>
<feature type="transmembrane region" description="Helical" evidence="1">
    <location>
        <begin position="54"/>
        <end position="75"/>
    </location>
</feature>
<dbReference type="Proteomes" id="UP000005289">
    <property type="component" value="Chromosome"/>
</dbReference>
<dbReference type="AlphaFoldDB" id="W0DRD2"/>
<reference evidence="3 4" key="1">
    <citation type="submission" date="2013-12" db="EMBL/GenBank/DDBJ databases">
        <authorList>
            <consortium name="DOE Joint Genome Institute"/>
            <person name="Muyzer G."/>
            <person name="Huntemann M."/>
            <person name="Han J."/>
            <person name="Chen A."/>
            <person name="Kyrpides N."/>
            <person name="Mavromatis K."/>
            <person name="Markowitz V."/>
            <person name="Palaniappan K."/>
            <person name="Ivanova N."/>
            <person name="Schaumberg A."/>
            <person name="Pati A."/>
            <person name="Liolios K."/>
            <person name="Nordberg H.P."/>
            <person name="Cantor M.N."/>
            <person name="Hua S.X."/>
            <person name="Woyke T."/>
        </authorList>
    </citation>
    <scope>NUCLEOTIDE SEQUENCE [LARGE SCALE GENOMIC DNA]</scope>
    <source>
        <strain evidence="3 4">ARh 1</strain>
    </source>
</reference>
<gene>
    <name evidence="3" type="ORF">THITH_16065</name>
</gene>
<sequence length="220" mass="23032">MDAGTLVAAFAVGVLGGVHCLGMCGGIVGAISLSHGAGAAPSWPRLLAYNLGRMTSYVVAGALAGLLGAVLLGGLPQGQRVLELLAAVFLVLLGLYLAGWWPVLARLERVGGRIWRRIEPLGRRFIPVRHAGQAFVVGGIWGWLPCGLVYSVFVWTLSAGSATGGALLMAAFALGTLPNLMLMGIFAARLARIVRNDWLRKGAGTLLIAYGLWRLAGALY</sequence>
<keyword evidence="4" id="KW-1185">Reference proteome</keyword>
<dbReference type="STRING" id="713585.THITH_16065"/>
<protein>
    <submittedName>
        <fullName evidence="3">Membrane protein</fullName>
    </submittedName>
</protein>
<feature type="transmembrane region" description="Helical" evidence="1">
    <location>
        <begin position="81"/>
        <end position="104"/>
    </location>
</feature>
<keyword evidence="1" id="KW-0472">Membrane</keyword>
<organism evidence="3 4">
    <name type="scientific">Thioalkalivibrio paradoxus ARh 1</name>
    <dbReference type="NCBI Taxonomy" id="713585"/>
    <lineage>
        <taxon>Bacteria</taxon>
        <taxon>Pseudomonadati</taxon>
        <taxon>Pseudomonadota</taxon>
        <taxon>Gammaproteobacteria</taxon>
        <taxon>Chromatiales</taxon>
        <taxon>Ectothiorhodospiraceae</taxon>
        <taxon>Thioalkalivibrio</taxon>
    </lineage>
</organism>
<dbReference type="EMBL" id="CP007029">
    <property type="protein sequence ID" value="AHE99553.1"/>
    <property type="molecule type" value="Genomic_DNA"/>
</dbReference>
<dbReference type="HOGENOM" id="CLU_032635_0_0_6"/>
<evidence type="ECO:0000259" key="2">
    <source>
        <dbReference type="Pfam" id="PF13386"/>
    </source>
</evidence>
<proteinExistence type="predicted"/>
<dbReference type="PANTHER" id="PTHR42208:SF1">
    <property type="entry name" value="HEAVY METAL TRANSPORTER"/>
    <property type="match status" value="1"/>
</dbReference>
<dbReference type="PANTHER" id="PTHR42208">
    <property type="entry name" value="HEAVY METAL TRANSPORTER-RELATED"/>
    <property type="match status" value="1"/>
</dbReference>
<dbReference type="Pfam" id="PF13386">
    <property type="entry name" value="DsbD_2"/>
    <property type="match status" value="1"/>
</dbReference>
<dbReference type="InterPro" id="IPR039447">
    <property type="entry name" value="UreH-like_TM_dom"/>
</dbReference>